<dbReference type="PANTHER" id="PTHR45753">
    <property type="entry name" value="ORNITHINE CARBAMOYLTRANSFERASE, MITOCHONDRIAL"/>
    <property type="match status" value="1"/>
</dbReference>
<dbReference type="EC" id="2.1.3.2" evidence="7"/>
<dbReference type="GO" id="GO:0005829">
    <property type="term" value="C:cytosol"/>
    <property type="evidence" value="ECO:0007669"/>
    <property type="project" value="TreeGrafter"/>
</dbReference>
<evidence type="ECO:0000256" key="6">
    <source>
        <dbReference type="ARBA" id="ARBA00048859"/>
    </source>
</evidence>
<evidence type="ECO:0000256" key="1">
    <source>
        <dbReference type="ARBA" id="ARBA00004852"/>
    </source>
</evidence>
<evidence type="ECO:0000256" key="4">
    <source>
        <dbReference type="ARBA" id="ARBA00022975"/>
    </source>
</evidence>
<dbReference type="InterPro" id="IPR006132">
    <property type="entry name" value="Asp/Orn_carbamoyltranf_P-bd"/>
</dbReference>
<comment type="function">
    <text evidence="5 7">Catalyzes the condensation of carbamoyl phosphate and aspartate to form carbamoyl aspartate and inorganic phosphate, the committed step in the de novo pyrimidine nucleotide biosynthesis pathway.</text>
</comment>
<feature type="binding site" evidence="7">
    <location>
        <position position="144"/>
    </location>
    <ligand>
        <name>carbamoyl phosphate</name>
        <dbReference type="ChEBI" id="CHEBI:58228"/>
    </ligand>
</feature>
<protein>
    <recommendedName>
        <fullName evidence="7">Aspartate carbamoyltransferase</fullName>
        <ecNumber evidence="7">2.1.3.2</ecNumber>
    </recommendedName>
    <alternativeName>
        <fullName evidence="7">Aspartate transcarbamylase</fullName>
        <shortName evidence="7">ATCase</shortName>
    </alternativeName>
</protein>
<dbReference type="GO" id="GO:0004070">
    <property type="term" value="F:aspartate carbamoyltransferase activity"/>
    <property type="evidence" value="ECO:0007669"/>
    <property type="project" value="UniProtKB-UniRule"/>
</dbReference>
<dbReference type="Proteomes" id="UP000885672">
    <property type="component" value="Unassembled WGS sequence"/>
</dbReference>
<feature type="binding site" evidence="7">
    <location>
        <position position="141"/>
    </location>
    <ligand>
        <name>carbamoyl phosphate</name>
        <dbReference type="ChEBI" id="CHEBI:58228"/>
    </ligand>
</feature>
<evidence type="ECO:0000256" key="5">
    <source>
        <dbReference type="ARBA" id="ARBA00043884"/>
    </source>
</evidence>
<feature type="domain" description="Aspartate/ornithine carbamoyltransferase carbamoyl-P binding" evidence="9">
    <location>
        <begin position="11"/>
        <end position="154"/>
    </location>
</feature>
<evidence type="ECO:0000259" key="9">
    <source>
        <dbReference type="Pfam" id="PF02729"/>
    </source>
</evidence>
<feature type="binding site" evidence="7">
    <location>
        <position position="269"/>
    </location>
    <ligand>
        <name>carbamoyl phosphate</name>
        <dbReference type="ChEBI" id="CHEBI:58228"/>
    </ligand>
</feature>
<feature type="binding site" evidence="7">
    <location>
        <position position="228"/>
    </location>
    <ligand>
        <name>L-aspartate</name>
        <dbReference type="ChEBI" id="CHEBI:29991"/>
    </ligand>
</feature>
<comment type="similarity">
    <text evidence="2 7">Belongs to the aspartate/ornithine carbamoyltransferase superfamily. ATCase family.</text>
</comment>
<sequence>MSSKAPARSLRHLLGIAELSDEDIAAIFSHAEMFKSVLGRPIPVVPALRGKTFVNLFFEASTRTASSFALAASRLSAQCLGFSLAASAVRKGETLLDTARNIEAMRVDGVIIRHSMAGAARFLSERLRAFVVNAGDGCHEHPTQALLDAFTLREKLGTLEGRRVLLVGDIAHSRVARSNILLFRRLGARVAVCGPPTLIPPRVEELGCEVFYRLDRVLYEVDVVNMLRVQNERIGAGAFPSVREYRALFGLTRERLARLARSAVVIHPGPVNWGVEMDYEVSDFPHALIMNQVTNGVAVRMAVLYLLAGGHADEDSPAPA</sequence>
<dbReference type="InterPro" id="IPR006130">
    <property type="entry name" value="Asp/Orn_carbamoylTrfase"/>
</dbReference>
<dbReference type="Pfam" id="PF02729">
    <property type="entry name" value="OTCace_N"/>
    <property type="match status" value="1"/>
</dbReference>
<dbReference type="HAMAP" id="MF_00001">
    <property type="entry name" value="Asp_carb_tr"/>
    <property type="match status" value="1"/>
</dbReference>
<name>A0A7V0T462_UNCW3</name>
<dbReference type="UniPathway" id="UPA00070">
    <property type="reaction ID" value="UER00116"/>
</dbReference>
<dbReference type="AlphaFoldDB" id="A0A7V0T462"/>
<dbReference type="Gene3D" id="3.40.50.1370">
    <property type="entry name" value="Aspartate/ornithine carbamoyltransferase"/>
    <property type="match status" value="2"/>
</dbReference>
<evidence type="ECO:0000259" key="8">
    <source>
        <dbReference type="Pfam" id="PF00185"/>
    </source>
</evidence>
<dbReference type="PANTHER" id="PTHR45753:SF6">
    <property type="entry name" value="ASPARTATE CARBAMOYLTRANSFERASE"/>
    <property type="match status" value="1"/>
</dbReference>
<dbReference type="PRINTS" id="PR00100">
    <property type="entry name" value="AOTCASE"/>
</dbReference>
<reference evidence="10" key="1">
    <citation type="journal article" date="2020" name="mSystems">
        <title>Genome- and Community-Level Interaction Insights into Carbon Utilization and Element Cycling Functions of Hydrothermarchaeota in Hydrothermal Sediment.</title>
        <authorList>
            <person name="Zhou Z."/>
            <person name="Liu Y."/>
            <person name="Xu W."/>
            <person name="Pan J."/>
            <person name="Luo Z.H."/>
            <person name="Li M."/>
        </authorList>
    </citation>
    <scope>NUCLEOTIDE SEQUENCE [LARGE SCALE GENOMIC DNA]</scope>
    <source>
        <strain evidence="10">SpSt-1182</strain>
    </source>
</reference>
<dbReference type="SUPFAM" id="SSF53671">
    <property type="entry name" value="Aspartate/ornithine carbamoyltransferase"/>
    <property type="match status" value="1"/>
</dbReference>
<proteinExistence type="inferred from homology"/>
<dbReference type="GO" id="GO:0044205">
    <property type="term" value="P:'de novo' UMP biosynthetic process"/>
    <property type="evidence" value="ECO:0007669"/>
    <property type="project" value="UniProtKB-UniRule"/>
</dbReference>
<dbReference type="InterPro" id="IPR006131">
    <property type="entry name" value="Asp_carbamoyltransf_Asp/Orn-bd"/>
</dbReference>
<feature type="binding site" evidence="7">
    <location>
        <position position="113"/>
    </location>
    <ligand>
        <name>carbamoyl phosphate</name>
        <dbReference type="ChEBI" id="CHEBI:58228"/>
    </ligand>
</feature>
<dbReference type="PROSITE" id="PS00097">
    <property type="entry name" value="CARBAMOYLTRANSFERASE"/>
    <property type="match status" value="1"/>
</dbReference>
<feature type="binding site" evidence="7">
    <location>
        <position position="63"/>
    </location>
    <ligand>
        <name>carbamoyl phosphate</name>
        <dbReference type="ChEBI" id="CHEBI:58228"/>
    </ligand>
</feature>
<dbReference type="NCBIfam" id="NF002032">
    <property type="entry name" value="PRK00856.1"/>
    <property type="match status" value="1"/>
</dbReference>
<feature type="binding site" evidence="7">
    <location>
        <position position="270"/>
    </location>
    <ligand>
        <name>carbamoyl phosphate</name>
        <dbReference type="ChEBI" id="CHEBI:58228"/>
    </ligand>
</feature>
<comment type="catalytic activity">
    <reaction evidence="6 7">
        <text>carbamoyl phosphate + L-aspartate = N-carbamoyl-L-aspartate + phosphate + H(+)</text>
        <dbReference type="Rhea" id="RHEA:20013"/>
        <dbReference type="ChEBI" id="CHEBI:15378"/>
        <dbReference type="ChEBI" id="CHEBI:29991"/>
        <dbReference type="ChEBI" id="CHEBI:32814"/>
        <dbReference type="ChEBI" id="CHEBI:43474"/>
        <dbReference type="ChEBI" id="CHEBI:58228"/>
        <dbReference type="EC" id="2.1.3.2"/>
    </reaction>
</comment>
<keyword evidence="4 7" id="KW-0665">Pyrimidine biosynthesis</keyword>
<feature type="domain" description="Aspartate/ornithine carbamoyltransferase Asp/Orn-binding" evidence="8">
    <location>
        <begin position="161"/>
        <end position="307"/>
    </location>
</feature>
<feature type="binding site" evidence="7">
    <location>
        <position position="91"/>
    </location>
    <ligand>
        <name>L-aspartate</name>
        <dbReference type="ChEBI" id="CHEBI:29991"/>
    </ligand>
</feature>
<organism evidence="10">
    <name type="scientific">candidate division WOR-3 bacterium</name>
    <dbReference type="NCBI Taxonomy" id="2052148"/>
    <lineage>
        <taxon>Bacteria</taxon>
        <taxon>Bacteria division WOR-3</taxon>
    </lineage>
</organism>
<dbReference type="PRINTS" id="PR00101">
    <property type="entry name" value="ATCASE"/>
</dbReference>
<dbReference type="InterPro" id="IPR002082">
    <property type="entry name" value="Asp_carbamoyltransf"/>
</dbReference>
<comment type="caution">
    <text evidence="10">The sequence shown here is derived from an EMBL/GenBank/DDBJ whole genome shotgun (WGS) entry which is preliminary data.</text>
</comment>
<feature type="binding site" evidence="7">
    <location>
        <position position="174"/>
    </location>
    <ligand>
        <name>L-aspartate</name>
        <dbReference type="ChEBI" id="CHEBI:29991"/>
    </ligand>
</feature>
<evidence type="ECO:0000256" key="2">
    <source>
        <dbReference type="ARBA" id="ARBA00008896"/>
    </source>
</evidence>
<keyword evidence="3 7" id="KW-0808">Transferase</keyword>
<dbReference type="GO" id="GO:0006207">
    <property type="term" value="P:'de novo' pyrimidine nucleobase biosynthetic process"/>
    <property type="evidence" value="ECO:0007669"/>
    <property type="project" value="InterPro"/>
</dbReference>
<gene>
    <name evidence="7" type="primary">pyrB</name>
    <name evidence="10" type="ORF">ENN51_01255</name>
</gene>
<accession>A0A7V0T462</accession>
<evidence type="ECO:0000313" key="10">
    <source>
        <dbReference type="EMBL" id="HDQ98904.1"/>
    </source>
</evidence>
<dbReference type="GO" id="GO:0016597">
    <property type="term" value="F:amino acid binding"/>
    <property type="evidence" value="ECO:0007669"/>
    <property type="project" value="InterPro"/>
</dbReference>
<dbReference type="EMBL" id="DSBX01000046">
    <property type="protein sequence ID" value="HDQ98904.1"/>
    <property type="molecule type" value="Genomic_DNA"/>
</dbReference>
<comment type="subunit">
    <text evidence="7">Heterododecamer (2C3:3R2) of six catalytic PyrB chains organized as two trimers (C3), and six regulatory PyrI chains organized as three dimers (R2).</text>
</comment>
<dbReference type="GO" id="GO:0006520">
    <property type="term" value="P:amino acid metabolic process"/>
    <property type="evidence" value="ECO:0007669"/>
    <property type="project" value="InterPro"/>
</dbReference>
<evidence type="ECO:0000256" key="3">
    <source>
        <dbReference type="ARBA" id="ARBA00022679"/>
    </source>
</evidence>
<evidence type="ECO:0000256" key="7">
    <source>
        <dbReference type="HAMAP-Rule" id="MF_00001"/>
    </source>
</evidence>
<comment type="pathway">
    <text evidence="1 7">Pyrimidine metabolism; UMP biosynthesis via de novo pathway; (S)-dihydroorotate from bicarbonate: step 2/3.</text>
</comment>
<feature type="binding site" evidence="7">
    <location>
        <position position="64"/>
    </location>
    <ligand>
        <name>carbamoyl phosphate</name>
        <dbReference type="ChEBI" id="CHEBI:58228"/>
    </ligand>
</feature>
<dbReference type="NCBIfam" id="TIGR00670">
    <property type="entry name" value="asp_carb_tr"/>
    <property type="match status" value="1"/>
</dbReference>
<dbReference type="InterPro" id="IPR036901">
    <property type="entry name" value="Asp/Orn_carbamoylTrfase_sf"/>
</dbReference>
<dbReference type="Pfam" id="PF00185">
    <property type="entry name" value="OTCace"/>
    <property type="match status" value="1"/>
</dbReference>